<evidence type="ECO:0000256" key="1">
    <source>
        <dbReference type="SAM" id="Phobius"/>
    </source>
</evidence>
<sequence>MNAPAVTAASQRRRRPHPLVLLLRWTVLLTLIVAIVATTAIAFAPAPRVAASPLALPRPSGEPVSVAWPEGVARAAGYAVAGMDGTQQRWGDEDAVPMASLTKLVTVLTVLEEHPIEGSDRGAEITLGRADINALGAAIADAAPTVQVFDGMRVSQRDLIEWSIVDSAGNAMWSLANWAFGSIDGYLAAANDWAERHGLADTVVDDPSGLSLESRSTAADMTELALLAVADPIVLQSMGMERVAVPGGSAANTNPILGDGFIDGGKTGTLRVWGRNLLVTAERDIEGEPRRTVAVILGVVTQDAMNAAMLALVDSLWDDFGTVTLLPEGTPVAEYRAPWGGSVQAATAAELQTDAFGQHLPAPAFQPAEAAGAGIAVGAPRGEIGTVSALGIDGEQTQVPVRTDGMLAGPDVGWRLTHPTTAIGWYFD</sequence>
<dbReference type="GO" id="GO:0006508">
    <property type="term" value="P:proteolysis"/>
    <property type="evidence" value="ECO:0007669"/>
    <property type="project" value="InterPro"/>
</dbReference>
<keyword evidence="1" id="KW-0812">Transmembrane</keyword>
<name>A0AA87RE43_9MICO</name>
<comment type="caution">
    <text evidence="3">The sequence shown here is derived from an EMBL/GenBank/DDBJ whole genome shotgun (WGS) entry which is preliminary data.</text>
</comment>
<evidence type="ECO:0000313" key="3">
    <source>
        <dbReference type="EMBL" id="GEK81244.1"/>
    </source>
</evidence>
<proteinExistence type="predicted"/>
<gene>
    <name evidence="3" type="ORF">ABA31_25950</name>
</gene>
<accession>A0AA87RE43</accession>
<dbReference type="InterPro" id="IPR001967">
    <property type="entry name" value="Peptidase_S11_N"/>
</dbReference>
<protein>
    <recommendedName>
        <fullName evidence="2">Peptidase S11 D-alanyl-D-alanine carboxypeptidase A N-terminal domain-containing protein</fullName>
    </recommendedName>
</protein>
<organism evidence="3 4">
    <name type="scientific">Agrococcus baldri</name>
    <dbReference type="NCBI Taxonomy" id="153730"/>
    <lineage>
        <taxon>Bacteria</taxon>
        <taxon>Bacillati</taxon>
        <taxon>Actinomycetota</taxon>
        <taxon>Actinomycetes</taxon>
        <taxon>Micrococcales</taxon>
        <taxon>Microbacteriaceae</taxon>
        <taxon>Agrococcus</taxon>
    </lineage>
</organism>
<keyword evidence="1" id="KW-0472">Membrane</keyword>
<dbReference type="AlphaFoldDB" id="A0AA87RE43"/>
<evidence type="ECO:0000313" key="4">
    <source>
        <dbReference type="Proteomes" id="UP000321749"/>
    </source>
</evidence>
<dbReference type="Proteomes" id="UP000321749">
    <property type="component" value="Unassembled WGS sequence"/>
</dbReference>
<dbReference type="SUPFAM" id="SSF56601">
    <property type="entry name" value="beta-lactamase/transpeptidase-like"/>
    <property type="match status" value="1"/>
</dbReference>
<keyword evidence="1" id="KW-1133">Transmembrane helix</keyword>
<feature type="transmembrane region" description="Helical" evidence="1">
    <location>
        <begin position="21"/>
        <end position="44"/>
    </location>
</feature>
<evidence type="ECO:0000259" key="2">
    <source>
        <dbReference type="Pfam" id="PF00768"/>
    </source>
</evidence>
<feature type="domain" description="Peptidase S11 D-alanyl-D-alanine carboxypeptidase A N-terminal" evidence="2">
    <location>
        <begin position="95"/>
        <end position="298"/>
    </location>
</feature>
<dbReference type="InterPro" id="IPR012338">
    <property type="entry name" value="Beta-lactam/transpept-like"/>
</dbReference>
<dbReference type="GO" id="GO:0009002">
    <property type="term" value="F:serine-type D-Ala-D-Ala carboxypeptidase activity"/>
    <property type="evidence" value="ECO:0007669"/>
    <property type="project" value="InterPro"/>
</dbReference>
<dbReference type="Gene3D" id="3.40.710.10">
    <property type="entry name" value="DD-peptidase/beta-lactamase superfamily"/>
    <property type="match status" value="1"/>
</dbReference>
<dbReference type="Pfam" id="PF00768">
    <property type="entry name" value="Peptidase_S11"/>
    <property type="match status" value="1"/>
</dbReference>
<reference evidence="3 4" key="1">
    <citation type="submission" date="2019-07" db="EMBL/GenBank/DDBJ databases">
        <title>Whole genome shotgun sequence of Agrococcus baldri NBRC 103055.</title>
        <authorList>
            <person name="Hosoyama A."/>
            <person name="Uohara A."/>
            <person name="Ohji S."/>
            <person name="Ichikawa N."/>
        </authorList>
    </citation>
    <scope>NUCLEOTIDE SEQUENCE [LARGE SCALE GENOMIC DNA]</scope>
    <source>
        <strain evidence="3 4">NBRC 103055</strain>
    </source>
</reference>
<keyword evidence="4" id="KW-1185">Reference proteome</keyword>
<dbReference type="EMBL" id="BJUU01000023">
    <property type="protein sequence ID" value="GEK81244.1"/>
    <property type="molecule type" value="Genomic_DNA"/>
</dbReference>